<name>A0A158B9D6_9BURK</name>
<dbReference type="Pfam" id="PF12833">
    <property type="entry name" value="HTH_18"/>
    <property type="match status" value="1"/>
</dbReference>
<dbReference type="GO" id="GO:0043565">
    <property type="term" value="F:sequence-specific DNA binding"/>
    <property type="evidence" value="ECO:0007669"/>
    <property type="project" value="InterPro"/>
</dbReference>
<dbReference type="AlphaFoldDB" id="A0A158B9D6"/>
<dbReference type="InterPro" id="IPR018062">
    <property type="entry name" value="HTH_AraC-typ_CS"/>
</dbReference>
<dbReference type="PANTHER" id="PTHR46796:SF12">
    <property type="entry name" value="HTH-TYPE DNA-BINDING TRANSCRIPTIONAL ACTIVATOR EUTR"/>
    <property type="match status" value="1"/>
</dbReference>
<proteinExistence type="predicted"/>
<dbReference type="InterPro" id="IPR018060">
    <property type="entry name" value="HTH_AraC"/>
</dbReference>
<dbReference type="GO" id="GO:0003700">
    <property type="term" value="F:DNA-binding transcription factor activity"/>
    <property type="evidence" value="ECO:0007669"/>
    <property type="project" value="InterPro"/>
</dbReference>
<reference evidence="5" key="1">
    <citation type="submission" date="2016-01" db="EMBL/GenBank/DDBJ databases">
        <authorList>
            <person name="Peeters C."/>
        </authorList>
    </citation>
    <scope>NUCLEOTIDE SEQUENCE</scope>
    <source>
        <strain evidence="5">LMG 29321</strain>
    </source>
</reference>
<evidence type="ECO:0000259" key="4">
    <source>
        <dbReference type="PROSITE" id="PS01124"/>
    </source>
</evidence>
<accession>A0A158B9D6</accession>
<protein>
    <submittedName>
        <fullName evidence="5">AraC family transcriptional regulator</fullName>
    </submittedName>
</protein>
<dbReference type="PROSITE" id="PS00041">
    <property type="entry name" value="HTH_ARAC_FAMILY_1"/>
    <property type="match status" value="1"/>
</dbReference>
<evidence type="ECO:0000256" key="1">
    <source>
        <dbReference type="ARBA" id="ARBA00023015"/>
    </source>
</evidence>
<comment type="caution">
    <text evidence="5">The sequence shown here is derived from an EMBL/GenBank/DDBJ whole genome shotgun (WGS) entry which is preliminary data.</text>
</comment>
<dbReference type="InterPro" id="IPR050204">
    <property type="entry name" value="AraC_XylS_family_regulators"/>
</dbReference>
<feature type="domain" description="HTH araC/xylS-type" evidence="4">
    <location>
        <begin position="212"/>
        <end position="313"/>
    </location>
</feature>
<sequence>MSLPAEQVAFSTFKDVHEQARGIDGWKLDYTQISCGRFEGTVKVTWIGGVRLVLEQRNKVILSRGSTPSNRLVVTVPLELEGHSCMCGEKSDRDSLHVFSSAPNFEFYSPERHVLVNVEIDIDQLSNPLLRPQAEKLRQEAHMPVVPMSGDVAESLRELVKLGLASSTAASASAFENSSRSKLMEQTILFGLSEAIEANTLSESASRAIKHWATVNLVRERLENPATCPLSIAELCVQLQLSRRTVQNAFQLALDINPTAYLRAVRLNYVRRDLRLGQTVTEAALRWGFFQLGAFAQDYKKMFGELPSETARKLRQLSAVSR</sequence>
<evidence type="ECO:0000256" key="2">
    <source>
        <dbReference type="ARBA" id="ARBA00023125"/>
    </source>
</evidence>
<evidence type="ECO:0000313" key="6">
    <source>
        <dbReference type="Proteomes" id="UP000071859"/>
    </source>
</evidence>
<dbReference type="Proteomes" id="UP000071859">
    <property type="component" value="Unassembled WGS sequence"/>
</dbReference>
<evidence type="ECO:0000313" key="5">
    <source>
        <dbReference type="EMBL" id="SAK66376.1"/>
    </source>
</evidence>
<organism evidence="5 6">
    <name type="scientific">Caballeronia calidae</name>
    <dbReference type="NCBI Taxonomy" id="1777139"/>
    <lineage>
        <taxon>Bacteria</taxon>
        <taxon>Pseudomonadati</taxon>
        <taxon>Pseudomonadota</taxon>
        <taxon>Betaproteobacteria</taxon>
        <taxon>Burkholderiales</taxon>
        <taxon>Burkholderiaceae</taxon>
        <taxon>Caballeronia</taxon>
    </lineage>
</organism>
<keyword evidence="3" id="KW-0804">Transcription</keyword>
<dbReference type="PROSITE" id="PS01124">
    <property type="entry name" value="HTH_ARAC_FAMILY_2"/>
    <property type="match status" value="1"/>
</dbReference>
<dbReference type="Gene3D" id="1.10.10.60">
    <property type="entry name" value="Homeodomain-like"/>
    <property type="match status" value="1"/>
</dbReference>
<evidence type="ECO:0000256" key="3">
    <source>
        <dbReference type="ARBA" id="ARBA00023163"/>
    </source>
</evidence>
<dbReference type="EMBL" id="FCOX02000009">
    <property type="protein sequence ID" value="SAK66376.1"/>
    <property type="molecule type" value="Genomic_DNA"/>
</dbReference>
<dbReference type="PANTHER" id="PTHR46796">
    <property type="entry name" value="HTH-TYPE TRANSCRIPTIONAL ACTIVATOR RHAS-RELATED"/>
    <property type="match status" value="1"/>
</dbReference>
<keyword evidence="2" id="KW-0238">DNA-binding</keyword>
<dbReference type="InterPro" id="IPR009057">
    <property type="entry name" value="Homeodomain-like_sf"/>
</dbReference>
<keyword evidence="1" id="KW-0805">Transcription regulation</keyword>
<keyword evidence="6" id="KW-1185">Reference proteome</keyword>
<dbReference type="SMART" id="SM00342">
    <property type="entry name" value="HTH_ARAC"/>
    <property type="match status" value="1"/>
</dbReference>
<gene>
    <name evidence="5" type="ORF">AWB78_02404</name>
</gene>
<dbReference type="SUPFAM" id="SSF46689">
    <property type="entry name" value="Homeodomain-like"/>
    <property type="match status" value="1"/>
</dbReference>